<dbReference type="SMART" id="SM00345">
    <property type="entry name" value="HTH_GNTR"/>
    <property type="match status" value="1"/>
</dbReference>
<proteinExistence type="inferred from homology"/>
<dbReference type="STRING" id="573061.Clocel_2689"/>
<dbReference type="PANTHER" id="PTHR46577">
    <property type="entry name" value="HTH-TYPE TRANSCRIPTIONAL REGULATORY PROTEIN GABR"/>
    <property type="match status" value="1"/>
</dbReference>
<dbReference type="GO" id="GO:0003677">
    <property type="term" value="F:DNA binding"/>
    <property type="evidence" value="ECO:0007669"/>
    <property type="project" value="UniProtKB-KW"/>
</dbReference>
<dbReference type="InterPro" id="IPR015421">
    <property type="entry name" value="PyrdxlP-dep_Trfase_major"/>
</dbReference>
<reference evidence="7 8" key="1">
    <citation type="submission" date="2010-08" db="EMBL/GenBank/DDBJ databases">
        <title>Complete sequence of Clostridium cellulovorans 743B.</title>
        <authorList>
            <consortium name="US DOE Joint Genome Institute"/>
            <person name="Lucas S."/>
            <person name="Copeland A."/>
            <person name="Lapidus A."/>
            <person name="Cheng J.-F."/>
            <person name="Bruce D."/>
            <person name="Goodwin L."/>
            <person name="Pitluck S."/>
            <person name="Chertkov O."/>
            <person name="Detter J.C."/>
            <person name="Han C."/>
            <person name="Tapia R."/>
            <person name="Land M."/>
            <person name="Hauser L."/>
            <person name="Chang Y.-J."/>
            <person name="Jeffries C."/>
            <person name="Kyrpides N."/>
            <person name="Ivanova N."/>
            <person name="Mikhailova N."/>
            <person name="Hemme C.L."/>
            <person name="Woyke T."/>
        </authorList>
    </citation>
    <scope>NUCLEOTIDE SEQUENCE [LARGE SCALE GENOMIC DNA]</scope>
    <source>
        <strain evidence="8">ATCC 35296 / DSM 3052 / OCM 3 / 743B</strain>
    </source>
</reference>
<keyword evidence="4" id="KW-0238">DNA-binding</keyword>
<dbReference type="GO" id="GO:0008483">
    <property type="term" value="F:transaminase activity"/>
    <property type="evidence" value="ECO:0007669"/>
    <property type="project" value="UniProtKB-KW"/>
</dbReference>
<dbReference type="Pfam" id="PF00392">
    <property type="entry name" value="GntR"/>
    <property type="match status" value="1"/>
</dbReference>
<dbReference type="Gene3D" id="1.10.10.10">
    <property type="entry name" value="Winged helix-like DNA-binding domain superfamily/Winged helix DNA-binding domain"/>
    <property type="match status" value="1"/>
</dbReference>
<feature type="domain" description="HTH gntR-type" evidence="6">
    <location>
        <begin position="14"/>
        <end position="82"/>
    </location>
</feature>
<dbReference type="PANTHER" id="PTHR46577:SF1">
    <property type="entry name" value="HTH-TYPE TRANSCRIPTIONAL REGULATORY PROTEIN GABR"/>
    <property type="match status" value="1"/>
</dbReference>
<dbReference type="SUPFAM" id="SSF46785">
    <property type="entry name" value="Winged helix' DNA-binding domain"/>
    <property type="match status" value="1"/>
</dbReference>
<dbReference type="RefSeq" id="WP_010074506.1">
    <property type="nucleotide sequence ID" value="NC_014393.1"/>
</dbReference>
<evidence type="ECO:0000256" key="3">
    <source>
        <dbReference type="ARBA" id="ARBA00023015"/>
    </source>
</evidence>
<dbReference type="GO" id="GO:0030170">
    <property type="term" value="F:pyridoxal phosphate binding"/>
    <property type="evidence" value="ECO:0007669"/>
    <property type="project" value="InterPro"/>
</dbReference>
<dbReference type="eggNOG" id="COG1167">
    <property type="taxonomic scope" value="Bacteria"/>
</dbReference>
<evidence type="ECO:0000256" key="4">
    <source>
        <dbReference type="ARBA" id="ARBA00023125"/>
    </source>
</evidence>
<evidence type="ECO:0000313" key="8">
    <source>
        <dbReference type="Proteomes" id="UP000002730"/>
    </source>
</evidence>
<dbReference type="InterPro" id="IPR004839">
    <property type="entry name" value="Aminotransferase_I/II_large"/>
</dbReference>
<evidence type="ECO:0000313" key="7">
    <source>
        <dbReference type="EMBL" id="ADL52389.1"/>
    </source>
</evidence>
<dbReference type="InterPro" id="IPR051446">
    <property type="entry name" value="HTH_trans_reg/aminotransferase"/>
</dbReference>
<dbReference type="Proteomes" id="UP000002730">
    <property type="component" value="Chromosome"/>
</dbReference>
<dbReference type="InterPro" id="IPR015424">
    <property type="entry name" value="PyrdxlP-dep_Trfase"/>
</dbReference>
<dbReference type="Pfam" id="PF00155">
    <property type="entry name" value="Aminotran_1_2"/>
    <property type="match status" value="1"/>
</dbReference>
<evidence type="ECO:0000256" key="2">
    <source>
        <dbReference type="ARBA" id="ARBA00022898"/>
    </source>
</evidence>
<dbReference type="Gene3D" id="3.40.640.10">
    <property type="entry name" value="Type I PLP-dependent aspartate aminotransferase-like (Major domain)"/>
    <property type="match status" value="1"/>
</dbReference>
<name>D9SRG0_CLOC7</name>
<dbReference type="InterPro" id="IPR000524">
    <property type="entry name" value="Tscrpt_reg_HTH_GntR"/>
</dbReference>
<accession>D9SRG0</accession>
<sequence length="469" mass="53435">MNIITVNLNPHEGKPLYLQLYDYIKKEIQSKTIPYNTKLPSKRILSAHLQVSQNTVQNAYDQLISEGYITPKARSGFFVAKLEEIINLDIKGVSEELEKTKTSPYKYDFSHQGVDMEFFPFSTWKKLTKEVINKEDLELLTLGDSKGHVKLRSSIAEYLHQSRGVNCDEEQIIISAGTEFLFQLLIQLLGKDNVYALENPGYEKLNMVFKTNGAKYRSVNVDESGMSIKELSESGANIPCVAPSHQFPLGIIMPINRRIQLLNWAKEAENRYIIEDDYDSEFKFSGKPIPALQGIDDGGKVIYMGAFSKSLTPSIRISYMVLPKPLMKIYKKNLSFYVCPVPTIEQKVLHNFIQGGYFERHLNRMRNIYKKKREVLVSSITETTDKIEIIGANAGLHLLLKVKNGMAEQELISSAEDYGIKVYNLSSYYINESNNKIESTVLIGFSTLTIEEIREGVKLLLKAWNLRNL</sequence>
<dbReference type="InterPro" id="IPR036390">
    <property type="entry name" value="WH_DNA-bd_sf"/>
</dbReference>
<keyword evidence="8" id="KW-1185">Reference proteome</keyword>
<dbReference type="HOGENOM" id="CLU_017584_0_1_9"/>
<dbReference type="KEGG" id="ccb:Clocel_2689"/>
<dbReference type="CDD" id="cd07377">
    <property type="entry name" value="WHTH_GntR"/>
    <property type="match status" value="1"/>
</dbReference>
<protein>
    <submittedName>
        <fullName evidence="7">Transcriptional regulator, GntR family with aminotransferase domain</fullName>
    </submittedName>
</protein>
<keyword evidence="2" id="KW-0663">Pyridoxal phosphate</keyword>
<dbReference type="OrthoDB" id="9808770at2"/>
<evidence type="ECO:0000256" key="5">
    <source>
        <dbReference type="ARBA" id="ARBA00023163"/>
    </source>
</evidence>
<evidence type="ECO:0000256" key="1">
    <source>
        <dbReference type="ARBA" id="ARBA00005384"/>
    </source>
</evidence>
<dbReference type="InterPro" id="IPR036388">
    <property type="entry name" value="WH-like_DNA-bd_sf"/>
</dbReference>
<dbReference type="EMBL" id="CP002160">
    <property type="protein sequence ID" value="ADL52389.1"/>
    <property type="molecule type" value="Genomic_DNA"/>
</dbReference>
<keyword evidence="3" id="KW-0805">Transcription regulation</keyword>
<dbReference type="SUPFAM" id="SSF53383">
    <property type="entry name" value="PLP-dependent transferases"/>
    <property type="match status" value="1"/>
</dbReference>
<dbReference type="PROSITE" id="PS50949">
    <property type="entry name" value="HTH_GNTR"/>
    <property type="match status" value="1"/>
</dbReference>
<dbReference type="CDD" id="cd00609">
    <property type="entry name" value="AAT_like"/>
    <property type="match status" value="1"/>
</dbReference>
<comment type="similarity">
    <text evidence="1">In the C-terminal section; belongs to the class-I pyridoxal-phosphate-dependent aminotransferase family.</text>
</comment>
<dbReference type="AlphaFoldDB" id="D9SRG0"/>
<keyword evidence="5" id="KW-0804">Transcription</keyword>
<dbReference type="GO" id="GO:0003700">
    <property type="term" value="F:DNA-binding transcription factor activity"/>
    <property type="evidence" value="ECO:0007669"/>
    <property type="project" value="InterPro"/>
</dbReference>
<keyword evidence="7" id="KW-0032">Aminotransferase</keyword>
<organism evidence="7 8">
    <name type="scientific">Clostridium cellulovorans (strain ATCC 35296 / DSM 3052 / OCM 3 / 743B)</name>
    <dbReference type="NCBI Taxonomy" id="573061"/>
    <lineage>
        <taxon>Bacteria</taxon>
        <taxon>Bacillati</taxon>
        <taxon>Bacillota</taxon>
        <taxon>Clostridia</taxon>
        <taxon>Eubacteriales</taxon>
        <taxon>Clostridiaceae</taxon>
        <taxon>Clostridium</taxon>
    </lineage>
</organism>
<evidence type="ECO:0000259" key="6">
    <source>
        <dbReference type="PROSITE" id="PS50949"/>
    </source>
</evidence>
<keyword evidence="7" id="KW-0808">Transferase</keyword>
<gene>
    <name evidence="7" type="ordered locus">Clocel_2689</name>
</gene>